<evidence type="ECO:0000256" key="1">
    <source>
        <dbReference type="SAM" id="SignalP"/>
    </source>
</evidence>
<dbReference type="EMBL" id="PVBS01000001">
    <property type="protein sequence ID" value="PRD56928.1"/>
    <property type="molecule type" value="Genomic_DNA"/>
</dbReference>
<protein>
    <recommendedName>
        <fullName evidence="4">Nuclear transport factor 2 family protein</fullName>
    </recommendedName>
</protein>
<dbReference type="Gene3D" id="3.10.450.50">
    <property type="match status" value="1"/>
</dbReference>
<keyword evidence="3" id="KW-1185">Reference proteome</keyword>
<dbReference type="OrthoDB" id="764454at2"/>
<sequence length="141" mass="16032">MKTTIATIATAFIMMTSFNSFAAKKVNPLKDLNSSNIVLTYLEAATAGSIEFNKFLFSDDFEYRNTANNVCYNKKTYTNFLKKNKGLKFNCETTYEMLDECGKACVAKAIMKFNNFTRVDYITLNHSQDGWKVSKVVTTYP</sequence>
<comment type="caution">
    <text evidence="2">The sequence shown here is derived from an EMBL/GenBank/DDBJ whole genome shotgun (WGS) entry which is preliminary data.</text>
</comment>
<gene>
    <name evidence="2" type="ORF">C5749_06880</name>
</gene>
<keyword evidence="1" id="KW-0732">Signal</keyword>
<evidence type="ECO:0000313" key="2">
    <source>
        <dbReference type="EMBL" id="PRD56928.1"/>
    </source>
</evidence>
<dbReference type="RefSeq" id="WP_105724226.1">
    <property type="nucleotide sequence ID" value="NZ_PVBS01000001.1"/>
</dbReference>
<dbReference type="Proteomes" id="UP000238642">
    <property type="component" value="Unassembled WGS sequence"/>
</dbReference>
<organism evidence="2 3">
    <name type="scientific">Sphingobacterium gobiense</name>
    <dbReference type="NCBI Taxonomy" id="1382456"/>
    <lineage>
        <taxon>Bacteria</taxon>
        <taxon>Pseudomonadati</taxon>
        <taxon>Bacteroidota</taxon>
        <taxon>Sphingobacteriia</taxon>
        <taxon>Sphingobacteriales</taxon>
        <taxon>Sphingobacteriaceae</taxon>
        <taxon>Sphingobacterium</taxon>
    </lineage>
</organism>
<evidence type="ECO:0000313" key="3">
    <source>
        <dbReference type="Proteomes" id="UP000238642"/>
    </source>
</evidence>
<feature type="signal peptide" evidence="1">
    <location>
        <begin position="1"/>
        <end position="22"/>
    </location>
</feature>
<name>A0A2S9JUJ5_9SPHI</name>
<evidence type="ECO:0008006" key="4">
    <source>
        <dbReference type="Google" id="ProtNLM"/>
    </source>
</evidence>
<dbReference type="SUPFAM" id="SSF54427">
    <property type="entry name" value="NTF2-like"/>
    <property type="match status" value="1"/>
</dbReference>
<accession>A0A2S9JUJ5</accession>
<proteinExistence type="predicted"/>
<reference evidence="2 3" key="1">
    <citation type="submission" date="2018-02" db="EMBL/GenBank/DDBJ databases">
        <title>The draft genome of Sphingobacterium gobiense H7.</title>
        <authorList>
            <person name="Li L."/>
            <person name="Liu L."/>
            <person name="Zhang X."/>
            <person name="Wang T."/>
            <person name="Liang L."/>
        </authorList>
    </citation>
    <scope>NUCLEOTIDE SEQUENCE [LARGE SCALE GENOMIC DNA]</scope>
    <source>
        <strain evidence="2 3">ACCC 05757</strain>
    </source>
</reference>
<dbReference type="AlphaFoldDB" id="A0A2S9JUJ5"/>
<dbReference type="InterPro" id="IPR032710">
    <property type="entry name" value="NTF2-like_dom_sf"/>
</dbReference>
<feature type="chain" id="PRO_5015643143" description="Nuclear transport factor 2 family protein" evidence="1">
    <location>
        <begin position="23"/>
        <end position="141"/>
    </location>
</feature>